<feature type="compositionally biased region" description="Polar residues" evidence="2">
    <location>
        <begin position="77"/>
        <end position="91"/>
    </location>
</feature>
<dbReference type="OrthoDB" id="2845592at2"/>
<protein>
    <submittedName>
        <fullName evidence="5">Uncharacterized protein</fullName>
    </submittedName>
</protein>
<keyword evidence="1" id="KW-0175">Coiled coil</keyword>
<comment type="caution">
    <text evidence="5">The sequence shown here is derived from an EMBL/GenBank/DDBJ whole genome shotgun (WGS) entry which is preliminary data.</text>
</comment>
<accession>A0A084H3H4</accession>
<evidence type="ECO:0000256" key="2">
    <source>
        <dbReference type="SAM" id="MobiDB-lite"/>
    </source>
</evidence>
<dbReference type="EMBL" id="JNVC02000001">
    <property type="protein sequence ID" value="KEZ54136.1"/>
    <property type="molecule type" value="Genomic_DNA"/>
</dbReference>
<dbReference type="PROSITE" id="PS50090">
    <property type="entry name" value="MYB_LIKE"/>
    <property type="match status" value="1"/>
</dbReference>
<dbReference type="RefSeq" id="WP_029285040.1">
    <property type="nucleotide sequence ID" value="NZ_CP176757.1"/>
</dbReference>
<gene>
    <name evidence="5" type="ORF">GS18_0204210</name>
</gene>
<evidence type="ECO:0000313" key="6">
    <source>
        <dbReference type="Proteomes" id="UP000028549"/>
    </source>
</evidence>
<evidence type="ECO:0000313" key="5">
    <source>
        <dbReference type="EMBL" id="KEZ54136.1"/>
    </source>
</evidence>
<dbReference type="AlphaFoldDB" id="A0A084H3H4"/>
<keyword evidence="6" id="KW-1185">Reference proteome</keyword>
<feature type="domain" description="Myb-like" evidence="3">
    <location>
        <begin position="1"/>
        <end position="57"/>
    </location>
</feature>
<evidence type="ECO:0000256" key="1">
    <source>
        <dbReference type="SAM" id="Coils"/>
    </source>
</evidence>
<sequence>MTTTRQDAWTQDEDLMLAEIVLRQIREGGTQLAAFEDVGRKLSRTAAACGFRWNSYVRKQYKSAIEIAKTQRKQLRSQEPNDQPQKQASSTADHEPAEAGALTLGDVIAFLQNYENSGSPAGLKSENEKLAQRIKQLEHDLEQAKSEKETIHNNLKMVEEDYMMLIEMMEKARNIAVMRDDERSRKVNFQVDQNGKIERTEK</sequence>
<dbReference type="InterPro" id="IPR001005">
    <property type="entry name" value="SANT/Myb"/>
</dbReference>
<feature type="domain" description="HTH myb-type" evidence="4">
    <location>
        <begin position="1"/>
        <end position="61"/>
    </location>
</feature>
<proteinExistence type="predicted"/>
<name>A0A084H3H4_METID</name>
<dbReference type="PANTHER" id="PTHR41302">
    <property type="entry name" value="PRESPORE-SPECIFIC TRANSCRIPTIONAL REGULATOR RSFA-RELATED"/>
    <property type="match status" value="1"/>
</dbReference>
<evidence type="ECO:0000259" key="4">
    <source>
        <dbReference type="PROSITE" id="PS51294"/>
    </source>
</evidence>
<dbReference type="Proteomes" id="UP000028549">
    <property type="component" value="Unassembled WGS sequence"/>
</dbReference>
<feature type="region of interest" description="Disordered" evidence="2">
    <location>
        <begin position="70"/>
        <end position="96"/>
    </location>
</feature>
<dbReference type="PROSITE" id="PS51294">
    <property type="entry name" value="HTH_MYB"/>
    <property type="match status" value="1"/>
</dbReference>
<dbReference type="NCBIfam" id="TIGR02894">
    <property type="entry name" value="DNA_bind_RsfA"/>
    <property type="match status" value="1"/>
</dbReference>
<reference evidence="5 6" key="1">
    <citation type="journal article" date="2005" name="Int. J. Syst. Evol. Microbiol.">
        <title>Bacillus cibi sp. nov., isolated from jeotgal, a traditional Korean fermented seafood.</title>
        <authorList>
            <person name="Yoon J.H."/>
            <person name="Lee C.H."/>
            <person name="Oh T.K."/>
        </authorList>
    </citation>
    <scope>NUCLEOTIDE SEQUENCE [LARGE SCALE GENOMIC DNA]</scope>
    <source>
        <strain evidence="5 6">DSM 16189</strain>
    </source>
</reference>
<dbReference type="PANTHER" id="PTHR41302:SF2">
    <property type="entry name" value="PRESPORE SPECIFIC TRANSCRIPTIONAL ACTIVATOR RSFA"/>
    <property type="match status" value="1"/>
</dbReference>
<dbReference type="InterPro" id="IPR017930">
    <property type="entry name" value="Myb_dom"/>
</dbReference>
<evidence type="ECO:0000259" key="3">
    <source>
        <dbReference type="PROSITE" id="PS50090"/>
    </source>
</evidence>
<feature type="coiled-coil region" evidence="1">
    <location>
        <begin position="127"/>
        <end position="161"/>
    </location>
</feature>
<dbReference type="InterPro" id="IPR014243">
    <property type="entry name" value="RsfA-like"/>
</dbReference>
<dbReference type="STRING" id="246786.GS18_0204210"/>
<organism evidence="5 6">
    <name type="scientific">Metabacillus indicus</name>
    <name type="common">Bacillus indicus</name>
    <dbReference type="NCBI Taxonomy" id="246786"/>
    <lineage>
        <taxon>Bacteria</taxon>
        <taxon>Bacillati</taxon>
        <taxon>Bacillota</taxon>
        <taxon>Bacilli</taxon>
        <taxon>Bacillales</taxon>
        <taxon>Bacillaceae</taxon>
        <taxon>Metabacillus</taxon>
    </lineage>
</organism>